<dbReference type="InterPro" id="IPR011042">
    <property type="entry name" value="6-blade_b-propeller_TolB-like"/>
</dbReference>
<dbReference type="RefSeq" id="WP_394824585.1">
    <property type="nucleotide sequence ID" value="NZ_CP089984.1"/>
</dbReference>
<evidence type="ECO:0008006" key="4">
    <source>
        <dbReference type="Google" id="ProtNLM"/>
    </source>
</evidence>
<evidence type="ECO:0000313" key="3">
    <source>
        <dbReference type="Proteomes" id="UP001370348"/>
    </source>
</evidence>
<dbReference type="Proteomes" id="UP001370348">
    <property type="component" value="Chromosome"/>
</dbReference>
<dbReference type="SUPFAM" id="SSF63829">
    <property type="entry name" value="Calcium-dependent phosphotriesterase"/>
    <property type="match status" value="1"/>
</dbReference>
<proteinExistence type="predicted"/>
<gene>
    <name evidence="2" type="ORF">LZC94_44980</name>
</gene>
<accession>A0ABZ2LVM9</accession>
<protein>
    <recommendedName>
        <fullName evidence="4">Superoxide dismutase</fullName>
    </recommendedName>
</protein>
<reference evidence="2 3" key="1">
    <citation type="submission" date="2021-12" db="EMBL/GenBank/DDBJ databases">
        <title>Discovery of the Pendulisporaceae a myxobacterial family with distinct sporulation behavior and unique specialized metabolism.</title>
        <authorList>
            <person name="Garcia R."/>
            <person name="Popoff A."/>
            <person name="Bader C.D."/>
            <person name="Loehr J."/>
            <person name="Walesch S."/>
            <person name="Walt C."/>
            <person name="Boldt J."/>
            <person name="Bunk B."/>
            <person name="Haeckl F.J.F.P.J."/>
            <person name="Gunesch A.P."/>
            <person name="Birkelbach J."/>
            <person name="Nuebel U."/>
            <person name="Pietschmann T."/>
            <person name="Bach T."/>
            <person name="Mueller R."/>
        </authorList>
    </citation>
    <scope>NUCLEOTIDE SEQUENCE [LARGE SCALE GENOMIC DNA]</scope>
    <source>
        <strain evidence="2 3">MSr11954</strain>
    </source>
</reference>
<dbReference type="EMBL" id="CP089984">
    <property type="protein sequence ID" value="WXB14962.1"/>
    <property type="molecule type" value="Genomic_DNA"/>
</dbReference>
<feature type="chain" id="PRO_5045624496" description="Superoxide dismutase" evidence="1">
    <location>
        <begin position="20"/>
        <end position="325"/>
    </location>
</feature>
<evidence type="ECO:0000313" key="2">
    <source>
        <dbReference type="EMBL" id="WXB14962.1"/>
    </source>
</evidence>
<sequence>MRCKFLAAFSIALLSQVYPLSPALTESAPLGTVLGPGVAHAEPDERFPTTIALPNGFRPEGIAIGLSPVAYFGSLADGSIYQANLRNGEGKIISKGPGTPSVGLKVDDRHRLFVAGGVAGNARVIDARSGNVLASYTFATGESFINDVVLTHDAAWFTDSRVPVLYKLPLGRGGELPAPDKVVRLPLSGEIVFTTGTNANGIVTSPDRRSLVLVQSNTGKLFQVNPNTGATRAVDLGGESVPGGDGLLRIGHALFVVQNRLNQVAEIDLERDGSKGKLIRRVTDPRFDVPTTIAVFRDRLYLPNARFNTPPTPTTPYNAVAIEIP</sequence>
<keyword evidence="3" id="KW-1185">Reference proteome</keyword>
<keyword evidence="1" id="KW-0732">Signal</keyword>
<organism evidence="2 3">
    <name type="scientific">Pendulispora albinea</name>
    <dbReference type="NCBI Taxonomy" id="2741071"/>
    <lineage>
        <taxon>Bacteria</taxon>
        <taxon>Pseudomonadati</taxon>
        <taxon>Myxococcota</taxon>
        <taxon>Myxococcia</taxon>
        <taxon>Myxococcales</taxon>
        <taxon>Sorangiineae</taxon>
        <taxon>Pendulisporaceae</taxon>
        <taxon>Pendulispora</taxon>
    </lineage>
</organism>
<name>A0ABZ2LVM9_9BACT</name>
<dbReference type="Gene3D" id="2.120.10.30">
    <property type="entry name" value="TolB, C-terminal domain"/>
    <property type="match status" value="1"/>
</dbReference>
<evidence type="ECO:0000256" key="1">
    <source>
        <dbReference type="SAM" id="SignalP"/>
    </source>
</evidence>
<feature type="signal peptide" evidence="1">
    <location>
        <begin position="1"/>
        <end position="19"/>
    </location>
</feature>